<keyword evidence="2" id="KW-0732">Signal</keyword>
<dbReference type="Proteomes" id="UP000005801">
    <property type="component" value="Unassembled WGS sequence"/>
</dbReference>
<sequence length="419" mass="44095">MRLLVVPIALATVTLVPAVAEASPYAIQLTAQDLHRLAPEDTAAPAMDGAAPAPEPAAEPAPAAEPTAPAEEPAPADGAAEEPPAPEVDPTMGDPTEVEAPEEGEGEEGLEDALASGKKGDFNANAIGINGGIHLVPSYFLNAALASYANSLCRDQPGNWGEQNGLVKVDGCNFYFNGGYTRRVTRAFDVTVNLGYLHINPPDSLWLDNGEWDRDSCTENDNSPGSQCDIGAADYTRIDLRMFTAEVNFTGRGTLYRNDEVEIQLGGGGGIGVGVLVGDGILLTPLGPEPGSVNGDTCNTLEDTADFTKCTPRYYDENNHPGARVDVDDNGGMAPNGQISTNSSFASCGRDQCDLSDLEAFGTTEDGFTWPAYPIINIYGSFRMIVKDTFGITIDGGIKDGFFFGGGMQYYFGGGGKDK</sequence>
<accession>A6GIJ0</accession>
<evidence type="ECO:0000256" key="1">
    <source>
        <dbReference type="SAM" id="MobiDB-lite"/>
    </source>
</evidence>
<evidence type="ECO:0000313" key="4">
    <source>
        <dbReference type="Proteomes" id="UP000005801"/>
    </source>
</evidence>
<feature type="chain" id="PRO_5002694061" evidence="2">
    <location>
        <begin position="23"/>
        <end position="419"/>
    </location>
</feature>
<feature type="signal peptide" evidence="2">
    <location>
        <begin position="1"/>
        <end position="22"/>
    </location>
</feature>
<evidence type="ECO:0000313" key="3">
    <source>
        <dbReference type="EMBL" id="EDM74310.1"/>
    </source>
</evidence>
<feature type="compositionally biased region" description="Low complexity" evidence="1">
    <location>
        <begin position="60"/>
        <end position="82"/>
    </location>
</feature>
<dbReference type="OrthoDB" id="9819734at2"/>
<keyword evidence="4" id="KW-1185">Reference proteome</keyword>
<dbReference type="EMBL" id="ABCS01000137">
    <property type="protein sequence ID" value="EDM74310.1"/>
    <property type="molecule type" value="Genomic_DNA"/>
</dbReference>
<organism evidence="3 4">
    <name type="scientific">Plesiocystis pacifica SIR-1</name>
    <dbReference type="NCBI Taxonomy" id="391625"/>
    <lineage>
        <taxon>Bacteria</taxon>
        <taxon>Pseudomonadati</taxon>
        <taxon>Myxococcota</taxon>
        <taxon>Polyangia</taxon>
        <taxon>Nannocystales</taxon>
        <taxon>Nannocystaceae</taxon>
        <taxon>Plesiocystis</taxon>
    </lineage>
</organism>
<dbReference type="AlphaFoldDB" id="A6GIJ0"/>
<comment type="caution">
    <text evidence="3">The sequence shown here is derived from an EMBL/GenBank/DDBJ whole genome shotgun (WGS) entry which is preliminary data.</text>
</comment>
<feature type="region of interest" description="Disordered" evidence="1">
    <location>
        <begin position="44"/>
        <end position="112"/>
    </location>
</feature>
<gene>
    <name evidence="3" type="ORF">PPSIR1_32250</name>
</gene>
<proteinExistence type="predicted"/>
<dbReference type="RefSeq" id="WP_006976526.1">
    <property type="nucleotide sequence ID" value="NZ_ABCS01000137.1"/>
</dbReference>
<feature type="compositionally biased region" description="Acidic residues" evidence="1">
    <location>
        <begin position="96"/>
        <end position="111"/>
    </location>
</feature>
<evidence type="ECO:0000256" key="2">
    <source>
        <dbReference type="SAM" id="SignalP"/>
    </source>
</evidence>
<name>A6GIJ0_9BACT</name>
<reference evidence="3 4" key="1">
    <citation type="submission" date="2007-06" db="EMBL/GenBank/DDBJ databases">
        <authorList>
            <person name="Shimkets L."/>
            <person name="Ferriera S."/>
            <person name="Johnson J."/>
            <person name="Kravitz S."/>
            <person name="Beeson K."/>
            <person name="Sutton G."/>
            <person name="Rogers Y.-H."/>
            <person name="Friedman R."/>
            <person name="Frazier M."/>
            <person name="Venter J.C."/>
        </authorList>
    </citation>
    <scope>NUCLEOTIDE SEQUENCE [LARGE SCALE GENOMIC DNA]</scope>
    <source>
        <strain evidence="3 4">SIR-1</strain>
    </source>
</reference>
<protein>
    <submittedName>
        <fullName evidence="3">Uncharacterized protein</fullName>
    </submittedName>
</protein>